<dbReference type="AlphaFoldDB" id="A0A8X7UAJ4"/>
<dbReference type="EMBL" id="JAAMPC010000013">
    <property type="protein sequence ID" value="KAG2270256.1"/>
    <property type="molecule type" value="Genomic_DNA"/>
</dbReference>
<dbReference type="Proteomes" id="UP000886595">
    <property type="component" value="Unassembled WGS sequence"/>
</dbReference>
<accession>A0A8X7UAJ4</accession>
<proteinExistence type="predicted"/>
<reference evidence="1 2" key="1">
    <citation type="submission" date="2020-02" db="EMBL/GenBank/DDBJ databases">
        <authorList>
            <person name="Ma Q."/>
            <person name="Huang Y."/>
            <person name="Song X."/>
            <person name="Pei D."/>
        </authorList>
    </citation>
    <scope>NUCLEOTIDE SEQUENCE [LARGE SCALE GENOMIC DNA]</scope>
    <source>
        <strain evidence="1">Sxm20200214</strain>
        <tissue evidence="1">Leaf</tissue>
    </source>
</reference>
<organism evidence="1 2">
    <name type="scientific">Brassica carinata</name>
    <name type="common">Ethiopian mustard</name>
    <name type="synonym">Abyssinian cabbage</name>
    <dbReference type="NCBI Taxonomy" id="52824"/>
    <lineage>
        <taxon>Eukaryota</taxon>
        <taxon>Viridiplantae</taxon>
        <taxon>Streptophyta</taxon>
        <taxon>Embryophyta</taxon>
        <taxon>Tracheophyta</taxon>
        <taxon>Spermatophyta</taxon>
        <taxon>Magnoliopsida</taxon>
        <taxon>eudicotyledons</taxon>
        <taxon>Gunneridae</taxon>
        <taxon>Pentapetalae</taxon>
        <taxon>rosids</taxon>
        <taxon>malvids</taxon>
        <taxon>Brassicales</taxon>
        <taxon>Brassicaceae</taxon>
        <taxon>Brassiceae</taxon>
        <taxon>Brassica</taxon>
    </lineage>
</organism>
<protein>
    <submittedName>
        <fullName evidence="1">Uncharacterized protein</fullName>
    </submittedName>
</protein>
<dbReference type="OrthoDB" id="10279779at2759"/>
<sequence>MSSGLHIVSMACLTPALDMLAFWPRRSMACALWNPPSPRRYMAMEPSPECASRHGAKGERHFKHRAQANLICIKELTVSSWSSVVVPLFMRWRWSTKSAQVMGVDGEKSAVQVYSHVQELVYLLLSIIIGDGEKLKHQHHCKEAESAEAEA</sequence>
<evidence type="ECO:0000313" key="2">
    <source>
        <dbReference type="Proteomes" id="UP000886595"/>
    </source>
</evidence>
<comment type="caution">
    <text evidence="1">The sequence shown here is derived from an EMBL/GenBank/DDBJ whole genome shotgun (WGS) entry which is preliminary data.</text>
</comment>
<evidence type="ECO:0000313" key="1">
    <source>
        <dbReference type="EMBL" id="KAG2270256.1"/>
    </source>
</evidence>
<name>A0A8X7UAJ4_BRACI</name>
<gene>
    <name evidence="1" type="ORF">Bca52824_064811</name>
</gene>
<keyword evidence="2" id="KW-1185">Reference proteome</keyword>